<reference evidence="1 2" key="1">
    <citation type="submission" date="2019-12" db="EMBL/GenBank/DDBJ databases">
        <title>A genome sequence resource for the geographically widespread anthracnose pathogen Colletotrichum asianum.</title>
        <authorList>
            <person name="Meng Y."/>
        </authorList>
    </citation>
    <scope>NUCLEOTIDE SEQUENCE [LARGE SCALE GENOMIC DNA]</scope>
    <source>
        <strain evidence="1 2">ICMP 18580</strain>
    </source>
</reference>
<evidence type="ECO:0000313" key="1">
    <source>
        <dbReference type="EMBL" id="KAF0314849.1"/>
    </source>
</evidence>
<protein>
    <submittedName>
        <fullName evidence="1">Uncharacterized protein</fullName>
    </submittedName>
</protein>
<dbReference type="EMBL" id="WOWK01000308">
    <property type="protein sequence ID" value="KAF0314849.1"/>
    <property type="molecule type" value="Genomic_DNA"/>
</dbReference>
<accession>A0A8H3VVF8</accession>
<evidence type="ECO:0000313" key="2">
    <source>
        <dbReference type="Proteomes" id="UP000434172"/>
    </source>
</evidence>
<comment type="caution">
    <text evidence="1">The sequence shown here is derived from an EMBL/GenBank/DDBJ whole genome shotgun (WGS) entry which is preliminary data.</text>
</comment>
<dbReference type="Proteomes" id="UP000434172">
    <property type="component" value="Unassembled WGS sequence"/>
</dbReference>
<dbReference type="AlphaFoldDB" id="A0A8H3VVF8"/>
<keyword evidence="2" id="KW-1185">Reference proteome</keyword>
<organism evidence="1 2">
    <name type="scientific">Colletotrichum asianum</name>
    <dbReference type="NCBI Taxonomy" id="702518"/>
    <lineage>
        <taxon>Eukaryota</taxon>
        <taxon>Fungi</taxon>
        <taxon>Dikarya</taxon>
        <taxon>Ascomycota</taxon>
        <taxon>Pezizomycotina</taxon>
        <taxon>Sordariomycetes</taxon>
        <taxon>Hypocreomycetidae</taxon>
        <taxon>Glomerellales</taxon>
        <taxon>Glomerellaceae</taxon>
        <taxon>Colletotrichum</taxon>
        <taxon>Colletotrichum gloeosporioides species complex</taxon>
    </lineage>
</organism>
<name>A0A8H3VVF8_9PEZI</name>
<proteinExistence type="predicted"/>
<gene>
    <name evidence="1" type="ORF">GQ607_017919</name>
</gene>
<sequence>MLTLLLKLITNFLSAIKKKARSNKD</sequence>